<dbReference type="Proteomes" id="UP000197781">
    <property type="component" value="Chromosome"/>
</dbReference>
<organism evidence="1 2">
    <name type="scientific">Brevibacillus formosus</name>
    <dbReference type="NCBI Taxonomy" id="54913"/>
    <lineage>
        <taxon>Bacteria</taxon>
        <taxon>Bacillati</taxon>
        <taxon>Bacillota</taxon>
        <taxon>Bacilli</taxon>
        <taxon>Bacillales</taxon>
        <taxon>Paenibacillaceae</taxon>
        <taxon>Brevibacillus</taxon>
    </lineage>
</organism>
<dbReference type="EMBL" id="CP018145">
    <property type="protein sequence ID" value="ASJ56418.1"/>
    <property type="molecule type" value="Genomic_DNA"/>
</dbReference>
<sequence length="512" mass="57840">MTPTVGDIYCVFVEKLQKYTACQVTSVEEPGSSKANLISILELNWSSDTLPDESDLYQMKPLYCDYFFWNNVLEHSYVDSVVPKGYIKVGNIPPLVTEETRSYGSWDVGGSLYRQHKWNQIPEERRQLFKEAAKDDTMISLGGVSLRRSINILHADILRSLTDISELEKLPCLTSIHAEEPTDSLIAFVKSNPFIRELHLEKANGSSLDLTGSQLSKFSLQNADGLESLRLNDCLRELILDKAILSNLLIEAEQDGYWLTASFSDSLPLHRGLDLLGKLHLRNVTELDLQPLVQRYPSLQDIRLWGKPGTLSNLGSIKHLKELLTFTTYDLFGFSGDEFPSPDQCPKLSTLWMTSLPAEAAKTIKAAYKKEVKNGLDLSITKPRKPEWLANNLTNPFRDWDGREHISATHANKAASLYKKMNTAMSALGKQSSEDTTNVEKIQTALRALVKEYTESFNKMDRRTGFIETVEREEIFVVLDELLQSAKRNLATAGVEVDVDELFAIFDQTRDF</sequence>
<proteinExistence type="predicted"/>
<evidence type="ECO:0000313" key="2">
    <source>
        <dbReference type="Proteomes" id="UP000197781"/>
    </source>
</evidence>
<reference evidence="1 2" key="1">
    <citation type="submission" date="2016-11" db="EMBL/GenBank/DDBJ databases">
        <authorList>
            <person name="Jaros S."/>
            <person name="Januszkiewicz K."/>
            <person name="Wedrychowicz H."/>
        </authorList>
    </citation>
    <scope>NUCLEOTIDE SEQUENCE [LARGE SCALE GENOMIC DNA]</scope>
    <source>
        <strain evidence="1 2">NF2</strain>
    </source>
</reference>
<dbReference type="AlphaFoldDB" id="A0A220MMV5"/>
<protein>
    <recommendedName>
        <fullName evidence="3">Gliding motility protein</fullName>
    </recommendedName>
</protein>
<name>A0A220MMV5_9BACL</name>
<dbReference type="RefSeq" id="WP_088909991.1">
    <property type="nucleotide sequence ID" value="NZ_CP018145.1"/>
</dbReference>
<evidence type="ECO:0000313" key="1">
    <source>
        <dbReference type="EMBL" id="ASJ56418.1"/>
    </source>
</evidence>
<dbReference type="KEGG" id="bfm:BP422_24355"/>
<accession>A0A220MMV5</accession>
<gene>
    <name evidence="1" type="ORF">BP422_24355</name>
</gene>
<evidence type="ECO:0008006" key="3">
    <source>
        <dbReference type="Google" id="ProtNLM"/>
    </source>
</evidence>